<evidence type="ECO:0000313" key="2">
    <source>
        <dbReference type="Proteomes" id="UP001595075"/>
    </source>
</evidence>
<protein>
    <recommendedName>
        <fullName evidence="3">Thioester reductase (TE) domain-containing protein</fullName>
    </recommendedName>
</protein>
<evidence type="ECO:0000313" key="1">
    <source>
        <dbReference type="EMBL" id="KAL2071179.1"/>
    </source>
</evidence>
<organism evidence="1 2">
    <name type="scientific">Oculimacula yallundae</name>
    <dbReference type="NCBI Taxonomy" id="86028"/>
    <lineage>
        <taxon>Eukaryota</taxon>
        <taxon>Fungi</taxon>
        <taxon>Dikarya</taxon>
        <taxon>Ascomycota</taxon>
        <taxon>Pezizomycotina</taxon>
        <taxon>Leotiomycetes</taxon>
        <taxon>Helotiales</taxon>
        <taxon>Ploettnerulaceae</taxon>
        <taxon>Oculimacula</taxon>
    </lineage>
</organism>
<keyword evidence="2" id="KW-1185">Reference proteome</keyword>
<dbReference type="Gene3D" id="3.40.50.720">
    <property type="entry name" value="NAD(P)-binding Rossmann-like Domain"/>
    <property type="match status" value="1"/>
</dbReference>
<sequence>MSSLPAFVLDILYRANSYIYDDLREAEKYLRSEQNSTLVSATYVRPAALSHDDQKGHYLSTSAAEMPLSFLDLAAGMVEIAQDEGGRWDTKGVAVCPKAKDVSFPRDAPLLLLKGLLFHFLPWTYRFLG</sequence>
<gene>
    <name evidence="1" type="ORF">VTL71DRAFT_12414</name>
</gene>
<accession>A0ABR4CQ57</accession>
<reference evidence="1 2" key="1">
    <citation type="journal article" date="2024" name="Commun. Biol.">
        <title>Comparative genomic analysis of thermophilic fungi reveals convergent evolutionary adaptations and gene losses.</title>
        <authorList>
            <person name="Steindorff A.S."/>
            <person name="Aguilar-Pontes M.V."/>
            <person name="Robinson A.J."/>
            <person name="Andreopoulos B."/>
            <person name="LaButti K."/>
            <person name="Kuo A."/>
            <person name="Mondo S."/>
            <person name="Riley R."/>
            <person name="Otillar R."/>
            <person name="Haridas S."/>
            <person name="Lipzen A."/>
            <person name="Grimwood J."/>
            <person name="Schmutz J."/>
            <person name="Clum A."/>
            <person name="Reid I.D."/>
            <person name="Moisan M.C."/>
            <person name="Butler G."/>
            <person name="Nguyen T.T.M."/>
            <person name="Dewar K."/>
            <person name="Conant G."/>
            <person name="Drula E."/>
            <person name="Henrissat B."/>
            <person name="Hansel C."/>
            <person name="Singer S."/>
            <person name="Hutchinson M.I."/>
            <person name="de Vries R.P."/>
            <person name="Natvig D.O."/>
            <person name="Powell A.J."/>
            <person name="Tsang A."/>
            <person name="Grigoriev I.V."/>
        </authorList>
    </citation>
    <scope>NUCLEOTIDE SEQUENCE [LARGE SCALE GENOMIC DNA]</scope>
    <source>
        <strain evidence="1 2">CBS 494.80</strain>
    </source>
</reference>
<dbReference type="Proteomes" id="UP001595075">
    <property type="component" value="Unassembled WGS sequence"/>
</dbReference>
<name>A0ABR4CQ57_9HELO</name>
<dbReference type="EMBL" id="JAZHXI010000005">
    <property type="protein sequence ID" value="KAL2071179.1"/>
    <property type="molecule type" value="Genomic_DNA"/>
</dbReference>
<proteinExistence type="predicted"/>
<comment type="caution">
    <text evidence="1">The sequence shown here is derived from an EMBL/GenBank/DDBJ whole genome shotgun (WGS) entry which is preliminary data.</text>
</comment>
<evidence type="ECO:0008006" key="3">
    <source>
        <dbReference type="Google" id="ProtNLM"/>
    </source>
</evidence>